<reference evidence="2 3" key="1">
    <citation type="submission" date="2017-01" db="EMBL/GenBank/DDBJ databases">
        <title>The cable genome- insights into the physiology and evolution of filamentous bacteria capable of sulfide oxidation via long distance electron transfer.</title>
        <authorList>
            <person name="Schreiber L."/>
            <person name="Bjerg J.T."/>
            <person name="Boggild A."/>
            <person name="Van De Vossenberg J."/>
            <person name="Meysman F."/>
            <person name="Nielsen L.P."/>
            <person name="Schramm A."/>
            <person name="Kjeldsen K.U."/>
        </authorList>
    </citation>
    <scope>NUCLEOTIDE SEQUENCE [LARGE SCALE GENOMIC DNA]</scope>
    <source>
        <strain evidence="2">MCF</strain>
    </source>
</reference>
<evidence type="ECO:0000259" key="1">
    <source>
        <dbReference type="PROSITE" id="PS51186"/>
    </source>
</evidence>
<dbReference type="NCBIfam" id="TIGR03827">
    <property type="entry name" value="GNAT_ablB"/>
    <property type="match status" value="1"/>
</dbReference>
<dbReference type="Gene3D" id="3.40.630.30">
    <property type="match status" value="1"/>
</dbReference>
<feature type="domain" description="N-acetyltransferase" evidence="1">
    <location>
        <begin position="128"/>
        <end position="279"/>
    </location>
</feature>
<keyword evidence="2" id="KW-0808">Transferase</keyword>
<dbReference type="SUPFAM" id="SSF55729">
    <property type="entry name" value="Acyl-CoA N-acyltransferases (Nat)"/>
    <property type="match status" value="1"/>
</dbReference>
<sequence length="279" mass="31333">MLLKDKIKEYQGSTIQHGPYNDRIYLMRLADHASADFPRQLISLAETKGYAKIFAKVPKDASADFMQVGFEKEAEIPGFFTGRTSALFMGYYLNNARKQEDDVARLENILHIAEDKQKTAVPPPDSRFRLRQCLEGDVSEMAAIYDQTFASYPFPIHEPAYLLETMQTHVAYFGAEIDGKLAALASAEMDREAANVEMTDFATLPEQAGNNLSLHLLHRMEKAMLEQNISTAYTIARAASPAMNITFARAGYIFAGRLKNNTNISGSIESMNVWYKSIY</sequence>
<dbReference type="EMBL" id="MTKO01000119">
    <property type="protein sequence ID" value="RWX43518.1"/>
    <property type="molecule type" value="Genomic_DNA"/>
</dbReference>
<dbReference type="Pfam" id="PF00583">
    <property type="entry name" value="Acetyltransf_1"/>
    <property type="match status" value="1"/>
</dbReference>
<comment type="caution">
    <text evidence="2">The sequence shown here is derived from an EMBL/GenBank/DDBJ whole genome shotgun (WGS) entry which is preliminary data.</text>
</comment>
<dbReference type="InterPro" id="IPR000182">
    <property type="entry name" value="GNAT_dom"/>
</dbReference>
<dbReference type="AlphaFoldDB" id="A0A3S4T5J5"/>
<dbReference type="GO" id="GO:0008080">
    <property type="term" value="F:N-acetyltransferase activity"/>
    <property type="evidence" value="ECO:0007669"/>
    <property type="project" value="InterPro"/>
</dbReference>
<accession>A0A3S4T5J5</accession>
<dbReference type="InterPro" id="IPR022525">
    <property type="entry name" value="GNAT_AblB"/>
</dbReference>
<gene>
    <name evidence="2" type="ORF">H206_03546</name>
</gene>
<proteinExistence type="predicted"/>
<keyword evidence="3" id="KW-1185">Reference proteome</keyword>
<organism evidence="2 3">
    <name type="scientific">Candidatus Electrothrix aarhusensis</name>
    <dbReference type="NCBI Taxonomy" id="1859131"/>
    <lineage>
        <taxon>Bacteria</taxon>
        <taxon>Pseudomonadati</taxon>
        <taxon>Thermodesulfobacteriota</taxon>
        <taxon>Desulfobulbia</taxon>
        <taxon>Desulfobulbales</taxon>
        <taxon>Desulfobulbaceae</taxon>
        <taxon>Candidatus Electrothrix</taxon>
    </lineage>
</organism>
<evidence type="ECO:0000313" key="3">
    <source>
        <dbReference type="Proteomes" id="UP000287853"/>
    </source>
</evidence>
<dbReference type="Proteomes" id="UP000287853">
    <property type="component" value="Unassembled WGS sequence"/>
</dbReference>
<dbReference type="PROSITE" id="PS51186">
    <property type="entry name" value="GNAT"/>
    <property type="match status" value="1"/>
</dbReference>
<dbReference type="InterPro" id="IPR016181">
    <property type="entry name" value="Acyl_CoA_acyltransferase"/>
</dbReference>
<dbReference type="CDD" id="cd04301">
    <property type="entry name" value="NAT_SF"/>
    <property type="match status" value="1"/>
</dbReference>
<evidence type="ECO:0000313" key="2">
    <source>
        <dbReference type="EMBL" id="RWX43518.1"/>
    </source>
</evidence>
<protein>
    <submittedName>
        <fullName evidence="2">Beta-lysine acetyltransferase</fullName>
    </submittedName>
</protein>
<name>A0A3S4T5J5_9BACT</name>